<dbReference type="NCBIfam" id="NF004733">
    <property type="entry name" value="PRK06074.1-5"/>
    <property type="match status" value="1"/>
</dbReference>
<evidence type="ECO:0000256" key="2">
    <source>
        <dbReference type="ARBA" id="ARBA00007569"/>
    </source>
</evidence>
<comment type="catalytic activity">
    <reaction evidence="7">
        <text>a ubiquinone + NADH + 5 H(+)(in) = a ubiquinol + NAD(+) + 4 H(+)(out)</text>
        <dbReference type="Rhea" id="RHEA:29091"/>
        <dbReference type="Rhea" id="RHEA-COMP:9565"/>
        <dbReference type="Rhea" id="RHEA-COMP:9566"/>
        <dbReference type="ChEBI" id="CHEBI:15378"/>
        <dbReference type="ChEBI" id="CHEBI:16389"/>
        <dbReference type="ChEBI" id="CHEBI:17976"/>
        <dbReference type="ChEBI" id="CHEBI:57540"/>
        <dbReference type="ChEBI" id="CHEBI:57945"/>
        <dbReference type="EC" id="7.1.1.2"/>
    </reaction>
</comment>
<dbReference type="GO" id="GO:0008137">
    <property type="term" value="F:NADH dehydrogenase (ubiquinone) activity"/>
    <property type="evidence" value="ECO:0007669"/>
    <property type="project" value="UniProtKB-EC"/>
</dbReference>
<dbReference type="InterPro" id="IPR037232">
    <property type="entry name" value="NADH_quin_OxRdtase_su_C/D-like"/>
</dbReference>
<dbReference type="FunFam" id="3.30.460.80:FF:000002">
    <property type="entry name" value="NADH dehydrogenase iron-sulfur protein 3, mitochondrial"/>
    <property type="match status" value="1"/>
</dbReference>
<comment type="subcellular location">
    <subcellularLocation>
        <location evidence="1">Mitochondrion</location>
    </subcellularLocation>
</comment>
<evidence type="ECO:0000259" key="10">
    <source>
        <dbReference type="Pfam" id="PF00329"/>
    </source>
</evidence>
<feature type="domain" description="NADH:ubiquinone oxidoreductase 30kDa subunit" evidence="10">
    <location>
        <begin position="102"/>
        <end position="222"/>
    </location>
</feature>
<comment type="similarity">
    <text evidence="2 8">Belongs to the complex I 30 kDa subunit family.</text>
</comment>
<dbReference type="InterPro" id="IPR020396">
    <property type="entry name" value="NADH_UbQ_OxRdtase_CS"/>
</dbReference>
<dbReference type="Pfam" id="PF00329">
    <property type="entry name" value="Complex1_30kDa"/>
    <property type="match status" value="1"/>
</dbReference>
<evidence type="ECO:0000313" key="12">
    <source>
        <dbReference type="Proteomes" id="UP000238350"/>
    </source>
</evidence>
<gene>
    <name evidence="11" type="ORF">B9G98_04699</name>
</gene>
<dbReference type="PANTHER" id="PTHR10884:SF14">
    <property type="entry name" value="NADH DEHYDROGENASE [UBIQUINONE] IRON-SULFUR PROTEIN 3, MITOCHONDRIAL"/>
    <property type="match status" value="1"/>
</dbReference>
<evidence type="ECO:0000256" key="6">
    <source>
        <dbReference type="ARBA" id="ARBA00023075"/>
    </source>
</evidence>
<dbReference type="RefSeq" id="XP_024667024.1">
    <property type="nucleotide sequence ID" value="XM_024811256.1"/>
</dbReference>
<protein>
    <submittedName>
        <fullName evidence="11">Putative NADH-ubiquinone oxidoreductase 30 subunit, mitochondrial</fullName>
    </submittedName>
</protein>
<accession>A0A2T0FQ46</accession>
<dbReference type="InterPro" id="IPR010218">
    <property type="entry name" value="NADH_DH_suC"/>
</dbReference>
<dbReference type="Proteomes" id="UP000238350">
    <property type="component" value="Unassembled WGS sequence"/>
</dbReference>
<sequence>MSLKLAQRLVVRNAAAQKALFSSASAARGVFTPPTQVMPEGLVDLRTLPREEPEVKSVPYENPADRYKEVSEELHKYGRYITAVLPKYIQQFTVWKDELTVCIAPAGLPVVMQFLRDHTAAQFKSAVDVTAVDYPSRQNRFEVVYNLLSYRHNSRIRVKTYASETSSVPSMARMFEGINWSEREVYDMFGVFFEGHPDLRRIMTDYGFEGHPFRKDFPIQGYTELRYDEEKKRIVYEPVEMTQAFRNFAGGSSVWEPVGPGRDDRPDSFKLPVPEPEEEPDAAAKK</sequence>
<keyword evidence="5 8" id="KW-0520">NAD</keyword>
<dbReference type="AlphaFoldDB" id="A0A2T0FQ46"/>
<dbReference type="SUPFAM" id="SSF143243">
    <property type="entry name" value="Nqo5-like"/>
    <property type="match status" value="1"/>
</dbReference>
<dbReference type="STRING" id="45607.A0A2T0FQ46"/>
<keyword evidence="3 8" id="KW-0813">Transport</keyword>
<name>A0A2T0FQ46_9ASCO</name>
<evidence type="ECO:0000256" key="3">
    <source>
        <dbReference type="ARBA" id="ARBA00022448"/>
    </source>
</evidence>
<evidence type="ECO:0000256" key="1">
    <source>
        <dbReference type="ARBA" id="ARBA00004173"/>
    </source>
</evidence>
<dbReference type="Gene3D" id="3.30.460.80">
    <property type="entry name" value="NADH:ubiquinone oxidoreductase, 30kDa subunit"/>
    <property type="match status" value="1"/>
</dbReference>
<keyword evidence="6 11" id="KW-0830">Ubiquinone</keyword>
<feature type="region of interest" description="Disordered" evidence="9">
    <location>
        <begin position="251"/>
        <end position="286"/>
    </location>
</feature>
<feature type="compositionally biased region" description="Acidic residues" evidence="9">
    <location>
        <begin position="275"/>
        <end position="286"/>
    </location>
</feature>
<evidence type="ECO:0000313" key="11">
    <source>
        <dbReference type="EMBL" id="PRT57079.1"/>
    </source>
</evidence>
<reference evidence="11 12" key="1">
    <citation type="submission" date="2017-04" db="EMBL/GenBank/DDBJ databases">
        <title>Genome sequencing of [Candida] sorbophila.</title>
        <authorList>
            <person name="Ahn J.O."/>
        </authorList>
    </citation>
    <scope>NUCLEOTIDE SEQUENCE [LARGE SCALE GENOMIC DNA]</scope>
    <source>
        <strain evidence="11 12">DS02</strain>
    </source>
</reference>
<evidence type="ECO:0000256" key="9">
    <source>
        <dbReference type="SAM" id="MobiDB-lite"/>
    </source>
</evidence>
<dbReference type="GO" id="GO:0005739">
    <property type="term" value="C:mitochondrion"/>
    <property type="evidence" value="ECO:0007669"/>
    <property type="project" value="UniProtKB-SubCell"/>
</dbReference>
<dbReference type="OrthoDB" id="37721at2759"/>
<dbReference type="NCBIfam" id="TIGR01961">
    <property type="entry name" value="NuoC_fam"/>
    <property type="match status" value="1"/>
</dbReference>
<evidence type="ECO:0000256" key="8">
    <source>
        <dbReference type="RuleBase" id="RU003456"/>
    </source>
</evidence>
<dbReference type="PANTHER" id="PTHR10884">
    <property type="entry name" value="NADH DEHYDROGENASE UBIQUINONE IRON-SULFUR PROTEIN 3"/>
    <property type="match status" value="1"/>
</dbReference>
<organism evidence="11 12">
    <name type="scientific">Wickerhamiella sorbophila</name>
    <dbReference type="NCBI Taxonomy" id="45607"/>
    <lineage>
        <taxon>Eukaryota</taxon>
        <taxon>Fungi</taxon>
        <taxon>Dikarya</taxon>
        <taxon>Ascomycota</taxon>
        <taxon>Saccharomycotina</taxon>
        <taxon>Dipodascomycetes</taxon>
        <taxon>Dipodascales</taxon>
        <taxon>Trichomonascaceae</taxon>
        <taxon>Wickerhamiella</taxon>
    </lineage>
</organism>
<keyword evidence="12" id="KW-1185">Reference proteome</keyword>
<dbReference type="HAMAP" id="MF_01357">
    <property type="entry name" value="NDH1_NuoC"/>
    <property type="match status" value="1"/>
</dbReference>
<evidence type="ECO:0000256" key="7">
    <source>
        <dbReference type="ARBA" id="ARBA00049551"/>
    </source>
</evidence>
<proteinExistence type="inferred from homology"/>
<evidence type="ECO:0000256" key="5">
    <source>
        <dbReference type="ARBA" id="ARBA00023027"/>
    </source>
</evidence>
<comment type="caution">
    <text evidence="11">The sequence shown here is derived from an EMBL/GenBank/DDBJ whole genome shotgun (WGS) entry which is preliminary data.</text>
</comment>
<dbReference type="PROSITE" id="PS00542">
    <property type="entry name" value="COMPLEX1_30K"/>
    <property type="match status" value="1"/>
</dbReference>
<dbReference type="GeneID" id="36518447"/>
<dbReference type="InterPro" id="IPR001268">
    <property type="entry name" value="NADH_UbQ_OxRdtase_30kDa_su"/>
</dbReference>
<evidence type="ECO:0000256" key="4">
    <source>
        <dbReference type="ARBA" id="ARBA00022967"/>
    </source>
</evidence>
<dbReference type="GO" id="GO:0016651">
    <property type="term" value="F:oxidoreductase activity, acting on NAD(P)H"/>
    <property type="evidence" value="ECO:0007669"/>
    <property type="project" value="InterPro"/>
</dbReference>
<keyword evidence="4 8" id="KW-1278">Translocase</keyword>
<dbReference type="GO" id="GO:0016020">
    <property type="term" value="C:membrane"/>
    <property type="evidence" value="ECO:0007669"/>
    <property type="project" value="UniProtKB-ARBA"/>
</dbReference>
<dbReference type="EMBL" id="NDIQ01000022">
    <property type="protein sequence ID" value="PRT57079.1"/>
    <property type="molecule type" value="Genomic_DNA"/>
</dbReference>